<dbReference type="InterPro" id="IPR023393">
    <property type="entry name" value="START-like_dom_sf"/>
</dbReference>
<dbReference type="InterPro" id="IPR019587">
    <property type="entry name" value="Polyketide_cyclase/dehydratase"/>
</dbReference>
<keyword evidence="2" id="KW-1185">Reference proteome</keyword>
<dbReference type="EMBL" id="CP001339">
    <property type="protein sequence ID" value="ACL73729.1"/>
    <property type="molecule type" value="Genomic_DNA"/>
</dbReference>
<dbReference type="STRING" id="396588.Tgr7_2654"/>
<dbReference type="PANTHER" id="PTHR33824">
    <property type="entry name" value="POLYKETIDE CYCLASE/DEHYDRASE AND LIPID TRANSPORT SUPERFAMILY PROTEIN"/>
    <property type="match status" value="1"/>
</dbReference>
<dbReference type="SUPFAM" id="SSF55961">
    <property type="entry name" value="Bet v1-like"/>
    <property type="match status" value="1"/>
</dbReference>
<evidence type="ECO:0000313" key="1">
    <source>
        <dbReference type="EMBL" id="ACL73729.1"/>
    </source>
</evidence>
<reference evidence="1 2" key="1">
    <citation type="journal article" date="2011" name="Stand. Genomic Sci.">
        <title>Complete genome sequence of 'Thioalkalivibrio sulfidophilus' HL-EbGr7.</title>
        <authorList>
            <person name="Muyzer G."/>
            <person name="Sorokin D.Y."/>
            <person name="Mavromatis K."/>
            <person name="Lapidus A."/>
            <person name="Clum A."/>
            <person name="Ivanova N."/>
            <person name="Pati A."/>
            <person name="d'Haeseleer P."/>
            <person name="Woyke T."/>
            <person name="Kyrpides N.C."/>
        </authorList>
    </citation>
    <scope>NUCLEOTIDE SEQUENCE [LARGE SCALE GENOMIC DNA]</scope>
    <source>
        <strain evidence="1 2">HL-EbGR7</strain>
    </source>
</reference>
<dbReference type="AlphaFoldDB" id="B8GMR4"/>
<accession>B8GMR4</accession>
<dbReference type="RefSeq" id="WP_012639204.1">
    <property type="nucleotide sequence ID" value="NC_011901.1"/>
</dbReference>
<dbReference type="Gene3D" id="3.30.530.20">
    <property type="match status" value="1"/>
</dbReference>
<sequence>MPVIEHEVEIDAAPEAVFALISRVEDFALYTDSVEEVIPLGEDRYRWQVRALGMAMSFEVEVTECVPHEHLAWRSVTGVRNQGSYRLSAVEGGTRITLSLEYSLKSRLMEKAVNKAATPLVRKLSEEIVGRVEARLKSEV</sequence>
<name>B8GMR4_THISH</name>
<dbReference type="InterPro" id="IPR047137">
    <property type="entry name" value="ORF3"/>
</dbReference>
<dbReference type="OrthoDB" id="7059976at2"/>
<gene>
    <name evidence="1" type="ordered locus">Tgr7_2654</name>
</gene>
<protein>
    <submittedName>
        <fullName evidence="1">Cyclase/dehydrase</fullName>
    </submittedName>
</protein>
<dbReference type="HOGENOM" id="CLU_131443_0_0_6"/>
<proteinExistence type="predicted"/>
<dbReference type="Pfam" id="PF10604">
    <property type="entry name" value="Polyketide_cyc2"/>
    <property type="match status" value="1"/>
</dbReference>
<dbReference type="KEGG" id="tgr:Tgr7_2654"/>
<evidence type="ECO:0000313" key="2">
    <source>
        <dbReference type="Proteomes" id="UP000002383"/>
    </source>
</evidence>
<dbReference type="Proteomes" id="UP000002383">
    <property type="component" value="Chromosome"/>
</dbReference>
<dbReference type="eggNOG" id="COG5637">
    <property type="taxonomic scope" value="Bacteria"/>
</dbReference>
<dbReference type="PANTHER" id="PTHR33824:SF7">
    <property type="entry name" value="POLYKETIDE CYCLASE_DEHYDRASE AND LIPID TRANSPORT SUPERFAMILY PROTEIN"/>
    <property type="match status" value="1"/>
</dbReference>
<organism evidence="1 2">
    <name type="scientific">Thioalkalivibrio sulfidiphilus (strain HL-EbGR7)</name>
    <dbReference type="NCBI Taxonomy" id="396588"/>
    <lineage>
        <taxon>Bacteria</taxon>
        <taxon>Pseudomonadati</taxon>
        <taxon>Pseudomonadota</taxon>
        <taxon>Gammaproteobacteria</taxon>
        <taxon>Chromatiales</taxon>
        <taxon>Ectothiorhodospiraceae</taxon>
        <taxon>Thioalkalivibrio</taxon>
    </lineage>
</organism>